<dbReference type="EMBL" id="JAPDFW010000059">
    <property type="protein sequence ID" value="KAJ5077175.1"/>
    <property type="molecule type" value="Genomic_DNA"/>
</dbReference>
<protein>
    <submittedName>
        <fullName evidence="1">Uncharacterized protein</fullName>
    </submittedName>
</protein>
<organism evidence="1 2">
    <name type="scientific">Anaeramoeba ignava</name>
    <name type="common">Anaerobic marine amoeba</name>
    <dbReference type="NCBI Taxonomy" id="1746090"/>
    <lineage>
        <taxon>Eukaryota</taxon>
        <taxon>Metamonada</taxon>
        <taxon>Anaeramoebidae</taxon>
        <taxon>Anaeramoeba</taxon>
    </lineage>
</organism>
<reference evidence="1" key="1">
    <citation type="submission" date="2022-10" db="EMBL/GenBank/DDBJ databases">
        <title>Novel sulphate-reducing endosymbionts in the free-living metamonad Anaeramoeba.</title>
        <authorList>
            <person name="Jerlstrom-Hultqvist J."/>
            <person name="Cepicka I."/>
            <person name="Gallot-Lavallee L."/>
            <person name="Salas-Leiva D."/>
            <person name="Curtis B.A."/>
            <person name="Zahonova K."/>
            <person name="Pipaliya S."/>
            <person name="Dacks J."/>
            <person name="Roger A.J."/>
        </authorList>
    </citation>
    <scope>NUCLEOTIDE SEQUENCE</scope>
    <source>
        <strain evidence="1">BMAN</strain>
    </source>
</reference>
<keyword evidence="2" id="KW-1185">Reference proteome</keyword>
<proteinExistence type="predicted"/>
<dbReference type="AlphaFoldDB" id="A0A9Q0LSP6"/>
<dbReference type="Proteomes" id="UP001149090">
    <property type="component" value="Unassembled WGS sequence"/>
</dbReference>
<sequence>MLKYHEEKDSKNSEHHFLIFDFEKDFCSSSAKITFSQPFNQTCISQTKENLVFVLNSDSLAVLILNSATTNFVDSLLLFGKFELAEFFYQTNNWDSNTLWSERAINLALDYQDYSLIERALSKFPFEKQLVIIQKMISYTNSNFSKFRPNFLQNLINLFQQKILLSISQYSEKILAFFPLPNENVNHLNLQQILILFASNLDNSLSFLNTNHSNQEKMQMELHKISQSNSNALILRKISNMIQIHPLSIVEKPKKDSMEELQQKMNEQIFHFVSQSILSSEEFHTYSIPQFISQFISSGKFSELISILQFYKNQENPLNLESFFRKEIDFISNLKRFSFEVFYHLVETNQVKEAFDLINNCQIKKESDIANELLLFTKNSVVRNNLLPFLYKDLPNIQSINPFNHDSIQNDLNFLLFLSHYYPNEDYLYYFELKTQKNYTEFPEIWDIIMQKAFIFSSNLEINFQPKLEIEEDFSENLNCGDLIEKSHLQFKDILNDKSEETLKEITQEGYFAFNLASLQNIHLNKRKRIVIEALNFQEETFTRRMSFFENIENQQEWLLICLDYIISHGNVFELKHFLSYIDDNYELNSKEIQAIQLYFSRFAPHFLRILFQKWFFKLSSVISYSQNYLDLQYLKLLCYHSLIFSNNQKKMEKLNHFRFKIHQLFVNLCIENQLINGVLLLMKHSPISQELKNHLISFLSKQTQSPHIQYLIQIIEEKFDLILLNDAKQEISDLLNQKSGDSKDQKAKLLFASFILSQNPKSQREKVSKMIEKSKQKKLISFFCTKSFLEKSKRNKMKNSRENHLFTSRNDTSLSQLIKKINSLEIDEILSKSNPFEELKSFSKQKFDIPFYLINTQTIKAIKTIVMNQEKSKMEIIMQKLLKENEQFWFQITSRISHLNLLDNKVFSCCLSFISFCGFSEAKFIVNHSSSKIIFIHIYAQEIDKESPTKKEYSFSPKCVSSSIQKIANLFKPLLFNDSKSFKKHKFTVYEKLLQAKTWIEKNKQNMEPFIENGLFLRSFCDKEILDKIVNNFSKIYSIDSRIFSKMGNKYTRSDLENVCQSLDFINRNSDSTVNLEENIQNVVLKDHIKRFLPELFPNSKTIEKTSVHKQDDISSFSVENIINWALREKDSTQMLIKKYCFTSTHFINICTCFFFKKSSKIINIFNFLFTIFFR</sequence>
<accession>A0A9Q0LSP6</accession>
<evidence type="ECO:0000313" key="2">
    <source>
        <dbReference type="Proteomes" id="UP001149090"/>
    </source>
</evidence>
<name>A0A9Q0LSP6_ANAIG</name>
<evidence type="ECO:0000313" key="1">
    <source>
        <dbReference type="EMBL" id="KAJ5077175.1"/>
    </source>
</evidence>
<gene>
    <name evidence="1" type="ORF">M0811_00495</name>
</gene>
<comment type="caution">
    <text evidence="1">The sequence shown here is derived from an EMBL/GenBank/DDBJ whole genome shotgun (WGS) entry which is preliminary data.</text>
</comment>